<dbReference type="AlphaFoldDB" id="A0A2S0L4N3"/>
<feature type="chain" id="PRO_5015651512" evidence="3">
    <location>
        <begin position="33"/>
        <end position="1056"/>
    </location>
</feature>
<feature type="region of interest" description="Disordered" evidence="1">
    <location>
        <begin position="203"/>
        <end position="222"/>
    </location>
</feature>
<feature type="compositionally biased region" description="Low complexity" evidence="1">
    <location>
        <begin position="41"/>
        <end position="79"/>
    </location>
</feature>
<evidence type="ECO:0000256" key="2">
    <source>
        <dbReference type="SAM" id="Phobius"/>
    </source>
</evidence>
<feature type="signal peptide" evidence="3">
    <location>
        <begin position="1"/>
        <end position="32"/>
    </location>
</feature>
<keyword evidence="2" id="KW-0812">Transmembrane</keyword>
<dbReference type="Proteomes" id="UP000237883">
    <property type="component" value="Chromosome"/>
</dbReference>
<evidence type="ECO:0000313" key="4">
    <source>
        <dbReference type="EMBL" id="AVM48248.1"/>
    </source>
</evidence>
<keyword evidence="2" id="KW-0472">Membrane</keyword>
<organism evidence="4 5">
    <name type="scientific">Mogibacterium diversum</name>
    <dbReference type="NCBI Taxonomy" id="114527"/>
    <lineage>
        <taxon>Bacteria</taxon>
        <taxon>Bacillati</taxon>
        <taxon>Bacillota</taxon>
        <taxon>Clostridia</taxon>
        <taxon>Peptostreptococcales</taxon>
        <taxon>Anaerovoracaceae</taxon>
        <taxon>Mogibacterium</taxon>
    </lineage>
</organism>
<feature type="compositionally biased region" description="Basic and acidic residues" evidence="1">
    <location>
        <begin position="853"/>
        <end position="871"/>
    </location>
</feature>
<keyword evidence="5" id="KW-1185">Reference proteome</keyword>
<sequence length="1056" mass="116958">MVTKKKELKAKVSGVLLTAILILTMMPWHVMADDTSAAEGTAAANAATTESEGVSSEAASATTRDAAQNKPAAAPATPAGEKPLATSASSKKVVKASVKVVYKDGTPVEDGTAFTLEDPDNNDQKDYEVKNGKLELQLISDKQYRLGLSWEDEKMDTHKVVEADANLGTIPVAIASNGKTLVWYDRHNKKLLENKPVTTVTLKEIEDNDETPSEPKPAEKKRVEKGELANVRDIDVTLDDGTPMPDGVQLELIDMSRVADWSYEFEKYTVKDGKIHGVKMKAETQYKIGMDTANPSYSDYTIVGAYNSKHLMRIYARYENEYPLYYDYDEGIGAPEKPIAKLVFHKVKEQSELENPKSNSNITVLKVSDGGYVAKAGLPFRLVRKDNGKSKVIYSEQGEVTINTEGNVPYELKLDENDTYVMKNKIEFTMKQNKQGKYNPIIEGYDANDINGYLQCSAIELVRKDGKKPGSDIVKPGENTGNNNIEDCNPCGECEDCAKYKPEQYAKIYEKEKVILKNMPVLRKSGNEYKPVNKKVTFIFYNATTQTIETKVESSNGVLPDVEMVKGNNYIVFAEDGDFEMPNAYMVLNKTGEKPVPSKDNGRKVDAFYLTLRSMYVSNPEAAKRVAYTLPVFDKDHNPIDGVNIKFVSEYDEVTAKVNEGVVEYSLIEDQNYMVYVDDPRYTIDSFPMTMKDKSEWGAAKYAFNHFSCGSVNELILKPKSEEGKNNTQLIDIDNTTAVTGLHFGNGEYLVSVRKLPNETVKGLEGKDYEVLDIDMINMYRTELSKLVRGNFKISRLVPDGKDVKQVYYVDKEGKLVKVPFKQILASDGGYIVAFDMPSMSLYNNVIEYTDHKQAEPEKPVTPAEPEKPVTPEKPVNPVNPGNNQGDNNSTQPNVPTPGNNGGNTNVSPEYYVANGNLAWNGDDNGLLIVVKSKTDDEKTFERFKGVEIDGKVVDPSNYDVVKGSARITLHASYLRSLRPGKHAVTARFSNGSVNSEFAVVSRAANKAPNGKATLNGKNIRTVVKTGDSAGFEFMFAFVIASMLLGVVVAMRKKNA</sequence>
<keyword evidence="2" id="KW-1133">Transmembrane helix</keyword>
<feature type="region of interest" description="Disordered" evidence="1">
    <location>
        <begin position="41"/>
        <end position="88"/>
    </location>
</feature>
<dbReference type="EMBL" id="CP027228">
    <property type="protein sequence ID" value="AVM48248.1"/>
    <property type="molecule type" value="Genomic_DNA"/>
</dbReference>
<accession>A0A2S0L4N3</accession>
<dbReference type="GeneID" id="78391631"/>
<feature type="compositionally biased region" description="Low complexity" evidence="1">
    <location>
        <begin position="873"/>
        <end position="907"/>
    </location>
</feature>
<evidence type="ECO:0000256" key="3">
    <source>
        <dbReference type="SAM" id="SignalP"/>
    </source>
</evidence>
<dbReference type="RefSeq" id="WP_106057321.1">
    <property type="nucleotide sequence ID" value="NZ_CP027228.1"/>
</dbReference>
<keyword evidence="3" id="KW-0732">Signal</keyword>
<evidence type="ECO:0000313" key="5">
    <source>
        <dbReference type="Proteomes" id="UP000237883"/>
    </source>
</evidence>
<evidence type="ECO:0000256" key="1">
    <source>
        <dbReference type="SAM" id="MobiDB-lite"/>
    </source>
</evidence>
<feature type="region of interest" description="Disordered" evidence="1">
    <location>
        <begin position="853"/>
        <end position="909"/>
    </location>
</feature>
<feature type="transmembrane region" description="Helical" evidence="2">
    <location>
        <begin position="1030"/>
        <end position="1051"/>
    </location>
</feature>
<dbReference type="KEGG" id="mdv:C5Q96_05065"/>
<dbReference type="OrthoDB" id="384490at2"/>
<proteinExistence type="predicted"/>
<reference evidence="5" key="1">
    <citation type="submission" date="2018-02" db="EMBL/GenBank/DDBJ databases">
        <authorList>
            <person name="Holder M.E."/>
            <person name="Ajami N.J."/>
            <person name="Petrosino J.F."/>
        </authorList>
    </citation>
    <scope>NUCLEOTIDE SEQUENCE [LARGE SCALE GENOMIC DNA]</scope>
    <source>
        <strain evidence="5">CCUG 47132</strain>
    </source>
</reference>
<protein>
    <submittedName>
        <fullName evidence="4">Uncharacterized protein</fullName>
    </submittedName>
</protein>
<name>A0A2S0L4N3_9FIRM</name>
<gene>
    <name evidence="4" type="ORF">C5Q96_05065</name>
</gene>